<evidence type="ECO:0000313" key="3">
    <source>
        <dbReference type="Proteomes" id="UP000601522"/>
    </source>
</evidence>
<dbReference type="Pfam" id="PF24963">
    <property type="entry name" value="DUF7768"/>
    <property type="match status" value="1"/>
</dbReference>
<evidence type="ECO:0000259" key="1">
    <source>
        <dbReference type="Pfam" id="PF24963"/>
    </source>
</evidence>
<sequence length="142" mass="16244">MTKKISKFNAEGYHDPTPHEALTNISKVEKKSKFRPLVYIASPFSGDMKRNAERARGYCRLAVSKGYIPLAPHLHYPQFMDDEDKEERELGLFFGLVLLGKCNEMWVFNKISAGVAKEIAKAKKRGMPIKYFNDRCEEVDGL</sequence>
<proteinExistence type="predicted"/>
<dbReference type="RefSeq" id="WP_249323957.1">
    <property type="nucleotide sequence ID" value="NZ_JACRTK010000003.1"/>
</dbReference>
<dbReference type="Gene3D" id="3.40.50.10400">
    <property type="entry name" value="Hypothetical protein PA1492"/>
    <property type="match status" value="1"/>
</dbReference>
<dbReference type="EMBL" id="JACRTK010000003">
    <property type="protein sequence ID" value="MBC8591093.1"/>
    <property type="molecule type" value="Genomic_DNA"/>
</dbReference>
<organism evidence="2 3">
    <name type="scientific">Wansuia hejianensis</name>
    <dbReference type="NCBI Taxonomy" id="2763667"/>
    <lineage>
        <taxon>Bacteria</taxon>
        <taxon>Bacillati</taxon>
        <taxon>Bacillota</taxon>
        <taxon>Clostridia</taxon>
        <taxon>Lachnospirales</taxon>
        <taxon>Lachnospiraceae</taxon>
        <taxon>Wansuia</taxon>
    </lineage>
</organism>
<reference evidence="2 3" key="1">
    <citation type="submission" date="2020-08" db="EMBL/GenBank/DDBJ databases">
        <title>Genome public.</title>
        <authorList>
            <person name="Liu C."/>
            <person name="Sun Q."/>
        </authorList>
    </citation>
    <scope>NUCLEOTIDE SEQUENCE [LARGE SCALE GENOMIC DNA]</scope>
    <source>
        <strain evidence="2 3">NSJ-26</strain>
    </source>
</reference>
<evidence type="ECO:0000313" key="2">
    <source>
        <dbReference type="EMBL" id="MBC8591093.1"/>
    </source>
</evidence>
<protein>
    <submittedName>
        <fullName evidence="2">DUF4406 domain-containing protein</fullName>
    </submittedName>
</protein>
<dbReference type="InterPro" id="IPR056670">
    <property type="entry name" value="DUF7768"/>
</dbReference>
<dbReference type="Proteomes" id="UP000601522">
    <property type="component" value="Unassembled WGS sequence"/>
</dbReference>
<comment type="caution">
    <text evidence="2">The sequence shown here is derived from an EMBL/GenBank/DDBJ whole genome shotgun (WGS) entry which is preliminary data.</text>
</comment>
<gene>
    <name evidence="2" type="ORF">H8689_08190</name>
</gene>
<dbReference type="AlphaFoldDB" id="A0A926EWE1"/>
<keyword evidence="3" id="KW-1185">Reference proteome</keyword>
<accession>A0A926EWE1</accession>
<name>A0A926EWE1_9FIRM</name>
<feature type="domain" description="DUF7768" evidence="1">
    <location>
        <begin position="36"/>
        <end position="132"/>
    </location>
</feature>